<dbReference type="RefSeq" id="WP_115458273.1">
    <property type="nucleotide sequence ID" value="NZ_QRAP01000004.1"/>
</dbReference>
<evidence type="ECO:0000256" key="1">
    <source>
        <dbReference type="SAM" id="Phobius"/>
    </source>
</evidence>
<protein>
    <submittedName>
        <fullName evidence="3">Putative membrane protein</fullName>
    </submittedName>
</protein>
<gene>
    <name evidence="3" type="ORF">C8D90_10484</name>
</gene>
<reference evidence="3 4" key="1">
    <citation type="submission" date="2018-07" db="EMBL/GenBank/DDBJ databases">
        <title>Genomic Encyclopedia of Type Strains, Phase IV (KMG-IV): sequencing the most valuable type-strain genomes for metagenomic binning, comparative biology and taxonomic classification.</title>
        <authorList>
            <person name="Goeker M."/>
        </authorList>
    </citation>
    <scope>NUCLEOTIDE SEQUENCE [LARGE SCALE GENOMIC DNA]</scope>
    <source>
        <strain evidence="3 4">DSM 103736</strain>
    </source>
</reference>
<feature type="transmembrane region" description="Helical" evidence="1">
    <location>
        <begin position="109"/>
        <end position="131"/>
    </location>
</feature>
<evidence type="ECO:0000313" key="4">
    <source>
        <dbReference type="Proteomes" id="UP000254848"/>
    </source>
</evidence>
<dbReference type="InterPro" id="IPR007896">
    <property type="entry name" value="BTP_bacteria"/>
</dbReference>
<dbReference type="EMBL" id="QRAP01000004">
    <property type="protein sequence ID" value="RDK91940.1"/>
    <property type="molecule type" value="Genomic_DNA"/>
</dbReference>
<feature type="transmembrane region" description="Helical" evidence="1">
    <location>
        <begin position="78"/>
        <end position="103"/>
    </location>
</feature>
<dbReference type="Proteomes" id="UP000254848">
    <property type="component" value="Unassembled WGS sequence"/>
</dbReference>
<dbReference type="OrthoDB" id="1631120at2"/>
<keyword evidence="1" id="KW-1133">Transmembrane helix</keyword>
<dbReference type="Pfam" id="PF05232">
    <property type="entry name" value="BTP"/>
    <property type="match status" value="2"/>
</dbReference>
<feature type="transmembrane region" description="Helical" evidence="1">
    <location>
        <begin position="15"/>
        <end position="35"/>
    </location>
</feature>
<keyword evidence="4" id="KW-1185">Reference proteome</keyword>
<organism evidence="3 4">
    <name type="scientific">Enterobacillus tribolii</name>
    <dbReference type="NCBI Taxonomy" id="1487935"/>
    <lineage>
        <taxon>Bacteria</taxon>
        <taxon>Pseudomonadati</taxon>
        <taxon>Pseudomonadota</taxon>
        <taxon>Gammaproteobacteria</taxon>
        <taxon>Enterobacterales</taxon>
        <taxon>Hafniaceae</taxon>
        <taxon>Enterobacillus</taxon>
    </lineage>
</organism>
<feature type="transmembrane region" description="Helical" evidence="1">
    <location>
        <begin position="47"/>
        <end position="66"/>
    </location>
</feature>
<comment type="caution">
    <text evidence="3">The sequence shown here is derived from an EMBL/GenBank/DDBJ whole genome shotgun (WGS) entry which is preliminary data.</text>
</comment>
<name>A0A370QRQ1_9GAMM</name>
<dbReference type="AlphaFoldDB" id="A0A370QRQ1"/>
<feature type="domain" description="Chlorhexidine efflux transporter" evidence="2">
    <location>
        <begin position="74"/>
        <end position="137"/>
    </location>
</feature>
<feature type="domain" description="Chlorhexidine efflux transporter" evidence="2">
    <location>
        <begin position="9"/>
        <end position="71"/>
    </location>
</feature>
<evidence type="ECO:0000313" key="3">
    <source>
        <dbReference type="EMBL" id="RDK91940.1"/>
    </source>
</evidence>
<proteinExistence type="predicted"/>
<accession>A0A370QRQ1</accession>
<keyword evidence="1" id="KW-0472">Membrane</keyword>
<keyword evidence="1" id="KW-0812">Transmembrane</keyword>
<dbReference type="NCBIfam" id="NF033665">
    <property type="entry name" value="PACE_efflu_PCE"/>
    <property type="match status" value="1"/>
</dbReference>
<sequence>MQQNIQSGKTPAERVFHAVGFEVIATAICAPVAAWAMERSVLEMGGLSLVLATTAMLWNIVYNAIFDRLWPAAKTPRVRVFHALGFEVGFIVFGLAIVCQTLGVGILQAFMLEVGFFLFFLPYTVAYNWIYDILRERYMARRGHNAALDRS</sequence>
<dbReference type="InterPro" id="IPR058208">
    <property type="entry name" value="PACE"/>
</dbReference>
<evidence type="ECO:0000259" key="2">
    <source>
        <dbReference type="Pfam" id="PF05232"/>
    </source>
</evidence>
<dbReference type="NCBIfam" id="NF033664">
    <property type="entry name" value="PACE_transport"/>
    <property type="match status" value="1"/>
</dbReference>